<reference evidence="1" key="2">
    <citation type="submission" date="2023-07" db="EMBL/GenBank/DDBJ databases">
        <authorList>
            <person name="Sun H."/>
        </authorList>
    </citation>
    <scope>NUCLEOTIDE SEQUENCE</scope>
    <source>
        <strain evidence="1">05753</strain>
    </source>
</reference>
<protein>
    <submittedName>
        <fullName evidence="1">Uncharacterized protein</fullName>
    </submittedName>
</protein>
<keyword evidence="2" id="KW-1185">Reference proteome</keyword>
<dbReference type="InterPro" id="IPR012337">
    <property type="entry name" value="RNaseH-like_sf"/>
</dbReference>
<reference evidence="1" key="1">
    <citation type="journal article" date="2015" name="Int. J. Syst. Evol. Microbiol.">
        <title>Rhizobium oryzicola sp. nov., potential plant-growth-promoting endophytic bacteria isolated from rice roots.</title>
        <authorList>
            <person name="Zhang X.X."/>
            <person name="Gao J.S."/>
            <person name="Cao Y.H."/>
            <person name="Sheirdil R.A."/>
            <person name="Wang X.C."/>
            <person name="Zhang L."/>
        </authorList>
    </citation>
    <scope>NUCLEOTIDE SEQUENCE</scope>
    <source>
        <strain evidence="1">05753</strain>
    </source>
</reference>
<gene>
    <name evidence="1" type="ORF">Q2T52_26410</name>
</gene>
<evidence type="ECO:0000313" key="2">
    <source>
        <dbReference type="Proteomes" id="UP001169006"/>
    </source>
</evidence>
<dbReference type="Proteomes" id="UP001169006">
    <property type="component" value="Unassembled WGS sequence"/>
</dbReference>
<comment type="caution">
    <text evidence="1">The sequence shown here is derived from an EMBL/GenBank/DDBJ whole genome shotgun (WGS) entry which is preliminary data.</text>
</comment>
<proteinExistence type="predicted"/>
<accession>A0ABT8T5G1</accession>
<dbReference type="EMBL" id="JAUKWQ010000019">
    <property type="protein sequence ID" value="MDO1585635.1"/>
    <property type="molecule type" value="Genomic_DNA"/>
</dbReference>
<organism evidence="1 2">
    <name type="scientific">Rhizobium oryzicola</name>
    <dbReference type="NCBI Taxonomy" id="1232668"/>
    <lineage>
        <taxon>Bacteria</taxon>
        <taxon>Pseudomonadati</taxon>
        <taxon>Pseudomonadota</taxon>
        <taxon>Alphaproteobacteria</taxon>
        <taxon>Hyphomicrobiales</taxon>
        <taxon>Rhizobiaceae</taxon>
        <taxon>Rhizobium/Agrobacterium group</taxon>
        <taxon>Rhizobium</taxon>
    </lineage>
</organism>
<dbReference type="RefSeq" id="WP_302079899.1">
    <property type="nucleotide sequence ID" value="NZ_JAUKWQ010000019.1"/>
</dbReference>
<sequence length="247" mass="27374">MKFKSTIFQEPQLEFGGQFHDPDPRRGLVVAGPLQTLNGDAIKIAVVGSSKTVEDTANFLAAASTGFQGKSERHPNMHPNFPGLGNQNPYRCKFEIAMEATGTLTQAKIDRIRKEPDHGRAVEMAVDEIMELLTAIEEGSSRPDVAVVALPVALIERVWNAKVDSDDTVEKEDSGGSEAPNFRGMLKAKAMHLRFPIQIVWEDVLDERAVIPRKVKESSARKIQDEAGRSWNIMTSLYYKGSGRIPW</sequence>
<dbReference type="SUPFAM" id="SSF53098">
    <property type="entry name" value="Ribonuclease H-like"/>
    <property type="match status" value="1"/>
</dbReference>
<evidence type="ECO:0000313" key="1">
    <source>
        <dbReference type="EMBL" id="MDO1585635.1"/>
    </source>
</evidence>
<name>A0ABT8T5G1_9HYPH</name>